<proteinExistence type="predicted"/>
<reference evidence="4 5" key="1">
    <citation type="submission" date="2020-05" db="EMBL/GenBank/DDBJ databases">
        <title>Erythrobacter mangrovi sp. nov., isolated from rhizosphere soil of mangrove plant (Kandelia candel).</title>
        <authorList>
            <person name="Ye Y.H."/>
        </authorList>
    </citation>
    <scope>NUCLEOTIDE SEQUENCE [LARGE SCALE GENOMIC DNA]</scope>
    <source>
        <strain evidence="4 5">EB310</strain>
    </source>
</reference>
<dbReference type="PROSITE" id="PS51257">
    <property type="entry name" value="PROKAR_LIPOPROTEIN"/>
    <property type="match status" value="1"/>
</dbReference>
<dbReference type="Pfam" id="PF25271">
    <property type="entry name" value="DUF7868"/>
    <property type="match status" value="1"/>
</dbReference>
<dbReference type="GO" id="GO:0046872">
    <property type="term" value="F:metal ion binding"/>
    <property type="evidence" value="ECO:0007669"/>
    <property type="project" value="UniProtKB-KW"/>
</dbReference>
<dbReference type="InterPro" id="IPR050316">
    <property type="entry name" value="Tyrosinase/Hemocyanin"/>
</dbReference>
<protein>
    <submittedName>
        <fullName evidence="4">Tyrosinase family protein</fullName>
    </submittedName>
</protein>
<dbReference type="PRINTS" id="PR00092">
    <property type="entry name" value="TYROSINASE"/>
</dbReference>
<dbReference type="KEGG" id="emv:HQR01_11175"/>
<keyword evidence="2" id="KW-0186">Copper</keyword>
<evidence type="ECO:0000313" key="5">
    <source>
        <dbReference type="Proteomes" id="UP000504693"/>
    </source>
</evidence>
<dbReference type="AlphaFoldDB" id="A0A7D3Y0J0"/>
<evidence type="ECO:0000313" key="4">
    <source>
        <dbReference type="EMBL" id="QKG71872.1"/>
    </source>
</evidence>
<dbReference type="PANTHER" id="PTHR11474:SF76">
    <property type="entry name" value="SHKT DOMAIN-CONTAINING PROTEIN"/>
    <property type="match status" value="1"/>
</dbReference>
<dbReference type="EMBL" id="CP053921">
    <property type="protein sequence ID" value="QKG71872.1"/>
    <property type="molecule type" value="Genomic_DNA"/>
</dbReference>
<keyword evidence="5" id="KW-1185">Reference proteome</keyword>
<dbReference type="InterPro" id="IPR057190">
    <property type="entry name" value="DUF7868"/>
</dbReference>
<accession>A0A7D3Y0J0</accession>
<dbReference type="GO" id="GO:0016491">
    <property type="term" value="F:oxidoreductase activity"/>
    <property type="evidence" value="ECO:0007669"/>
    <property type="project" value="InterPro"/>
</dbReference>
<organism evidence="4 5">
    <name type="scientific">Erythrobacter mangrovi</name>
    <dbReference type="NCBI Taxonomy" id="2739433"/>
    <lineage>
        <taxon>Bacteria</taxon>
        <taxon>Pseudomonadati</taxon>
        <taxon>Pseudomonadota</taxon>
        <taxon>Alphaproteobacteria</taxon>
        <taxon>Sphingomonadales</taxon>
        <taxon>Erythrobacteraceae</taxon>
        <taxon>Erythrobacter/Porphyrobacter group</taxon>
        <taxon>Erythrobacter</taxon>
    </lineage>
</organism>
<dbReference type="PANTHER" id="PTHR11474">
    <property type="entry name" value="TYROSINASE FAMILY MEMBER"/>
    <property type="match status" value="1"/>
</dbReference>
<evidence type="ECO:0000256" key="2">
    <source>
        <dbReference type="ARBA" id="ARBA00023008"/>
    </source>
</evidence>
<dbReference type="SUPFAM" id="SSF48056">
    <property type="entry name" value="Di-copper centre-containing domain"/>
    <property type="match status" value="1"/>
</dbReference>
<evidence type="ECO:0000256" key="1">
    <source>
        <dbReference type="ARBA" id="ARBA00022723"/>
    </source>
</evidence>
<dbReference type="Pfam" id="PF00264">
    <property type="entry name" value="Tyrosinase"/>
    <property type="match status" value="2"/>
</dbReference>
<keyword evidence="1" id="KW-0479">Metal-binding</keyword>
<name>A0A7D3Y0J0_9SPHN</name>
<dbReference type="PROSITE" id="PS00498">
    <property type="entry name" value="TYROSINASE_2"/>
    <property type="match status" value="1"/>
</dbReference>
<feature type="domain" description="Tyrosinase copper-binding" evidence="3">
    <location>
        <begin position="215"/>
        <end position="226"/>
    </location>
</feature>
<sequence>MFEANRRSVLAGGTSLIFLATLGGCEDLKKKIANRPVRKDIANLAINDPILNTYRDAIAQMQALPQSDPRNWTRQAQIHLNTCPHGNWFFLPWHRAYLMALDDIVRKLTGNKDFSMPYWNWTCQRAIPAPFWQAGSVLNYSPRSATSSSMANESIVGVSAMNTILAQTDFQLFGSGKATALRGAGGFQGQLEQGPHNYIHGFVGGTMGSYMSPLDPIFWLHHCNIDRVWFDWNSSGKANTNDPVYTNFRLDMFVDGNQQPMDFLVGVMGLAPLLTYRYEDPKGCGINIRRLDEASLKAVLERGSAQQLKISEQFQPLGRNVTISGRAPERARLTLPPDTLGPAMERSTENDRLVLRLEDVRLDTDQENFFVRVYVNKPDNETPSPDSPSYAGAFAFFVDNEHNHGPLNYVVDLSGAVNRMRNERQSDMANGAQISFELVPIRDDEQALAAAQRSAVNIGAVVPQLVSTIEAEGTKPADGER</sequence>
<evidence type="ECO:0000259" key="3">
    <source>
        <dbReference type="PROSITE" id="PS00498"/>
    </source>
</evidence>
<dbReference type="InterPro" id="IPR002227">
    <property type="entry name" value="Tyrosinase_Cu-bd"/>
</dbReference>
<dbReference type="RefSeq" id="WP_173214938.1">
    <property type="nucleotide sequence ID" value="NZ_CP053921.1"/>
</dbReference>
<dbReference type="Gene3D" id="1.10.1280.10">
    <property type="entry name" value="Di-copper center containing domain from catechol oxidase"/>
    <property type="match status" value="1"/>
</dbReference>
<dbReference type="Proteomes" id="UP000504693">
    <property type="component" value="Chromosome"/>
</dbReference>
<dbReference type="InterPro" id="IPR008922">
    <property type="entry name" value="Di-copper_centre_dom_sf"/>
</dbReference>
<gene>
    <name evidence="4" type="ORF">HQR01_11175</name>
</gene>